<name>A0A7H2BFI0_9MICC</name>
<feature type="transmembrane region" description="Helical" evidence="2">
    <location>
        <begin position="99"/>
        <end position="123"/>
    </location>
</feature>
<sequence>MTSSSPLPSHNDGNSQGSGSPESSNQHYGDYSQSTPPTYDTGYGDQSLNYNNSSYGSPYGGYHGSGQFSPRPHVGFGEAIKKWKDNIFHFSGRASRSEYWWIQLLWALIMFGLVAITFVVLLGQASAMETSAPDEAFTTSESWFLGSFFFAYILILVLGLVQGITTLALGWRRLQDAGFPGGLYLLNFVGLGIVPFIMCLMPSSPSGYQYDKPVDVNRP</sequence>
<accession>A0A7H2BFI0</accession>
<dbReference type="Pfam" id="PF05656">
    <property type="entry name" value="DUF805"/>
    <property type="match status" value="1"/>
</dbReference>
<evidence type="ECO:0000256" key="1">
    <source>
        <dbReference type="SAM" id="MobiDB-lite"/>
    </source>
</evidence>
<dbReference type="PANTHER" id="PTHR34980:SF2">
    <property type="entry name" value="INNER MEMBRANE PROTEIN YHAH-RELATED"/>
    <property type="match status" value="1"/>
</dbReference>
<keyword evidence="2" id="KW-0812">Transmembrane</keyword>
<dbReference type="Proteomes" id="UP000516404">
    <property type="component" value="Chromosome"/>
</dbReference>
<organism evidence="3 4">
    <name type="scientific">Rothia terrae</name>
    <dbReference type="NCBI Taxonomy" id="396015"/>
    <lineage>
        <taxon>Bacteria</taxon>
        <taxon>Bacillati</taxon>
        <taxon>Actinomycetota</taxon>
        <taxon>Actinomycetes</taxon>
        <taxon>Micrococcales</taxon>
        <taxon>Micrococcaceae</taxon>
        <taxon>Rothia</taxon>
    </lineage>
</organism>
<dbReference type="EMBL" id="CP061539">
    <property type="protein sequence ID" value="QNV38426.1"/>
    <property type="molecule type" value="Genomic_DNA"/>
</dbReference>
<feature type="transmembrane region" description="Helical" evidence="2">
    <location>
        <begin position="183"/>
        <end position="203"/>
    </location>
</feature>
<keyword evidence="2" id="KW-0472">Membrane</keyword>
<proteinExistence type="predicted"/>
<keyword evidence="2" id="KW-1133">Transmembrane helix</keyword>
<reference evidence="3 4" key="1">
    <citation type="submission" date="2020-09" db="EMBL/GenBank/DDBJ databases">
        <title>Investigation of environmental microbes.</title>
        <authorList>
            <person name="Ou Y."/>
            <person name="Kang Q."/>
        </authorList>
    </citation>
    <scope>NUCLEOTIDE SEQUENCE [LARGE SCALE GENOMIC DNA]</scope>
    <source>
        <strain evidence="3 4">KJZ-14</strain>
    </source>
</reference>
<dbReference type="PANTHER" id="PTHR34980">
    <property type="entry name" value="INNER MEMBRANE PROTEIN-RELATED-RELATED"/>
    <property type="match status" value="1"/>
</dbReference>
<evidence type="ECO:0000313" key="4">
    <source>
        <dbReference type="Proteomes" id="UP000516404"/>
    </source>
</evidence>
<gene>
    <name evidence="3" type="ORF">IDM49_03920</name>
</gene>
<evidence type="ECO:0000256" key="2">
    <source>
        <dbReference type="SAM" id="Phobius"/>
    </source>
</evidence>
<feature type="region of interest" description="Disordered" evidence="1">
    <location>
        <begin position="1"/>
        <end position="37"/>
    </location>
</feature>
<dbReference type="InterPro" id="IPR008523">
    <property type="entry name" value="DUF805"/>
</dbReference>
<dbReference type="GeneID" id="96623370"/>
<dbReference type="KEGG" id="rter:IDM49_03920"/>
<evidence type="ECO:0000313" key="3">
    <source>
        <dbReference type="EMBL" id="QNV38426.1"/>
    </source>
</evidence>
<dbReference type="RefSeq" id="WP_190725094.1">
    <property type="nucleotide sequence ID" value="NZ_CP061539.1"/>
</dbReference>
<protein>
    <submittedName>
        <fullName evidence="3">DUF805 domain-containing protein</fullName>
    </submittedName>
</protein>
<feature type="transmembrane region" description="Helical" evidence="2">
    <location>
        <begin position="143"/>
        <end position="171"/>
    </location>
</feature>
<dbReference type="GO" id="GO:0005886">
    <property type="term" value="C:plasma membrane"/>
    <property type="evidence" value="ECO:0007669"/>
    <property type="project" value="TreeGrafter"/>
</dbReference>
<keyword evidence="4" id="KW-1185">Reference proteome</keyword>
<dbReference type="AlphaFoldDB" id="A0A7H2BFI0"/>